<comment type="similarity">
    <text evidence="3 10 13">Belongs to the IPP transferase family.</text>
</comment>
<comment type="cofactor">
    <cofactor evidence="1 10">
        <name>Mg(2+)</name>
        <dbReference type="ChEBI" id="CHEBI:18420"/>
    </cofactor>
</comment>
<dbReference type="Proteomes" id="UP000076567">
    <property type="component" value="Unassembled WGS sequence"/>
</dbReference>
<dbReference type="Gene3D" id="1.10.20.140">
    <property type="match status" value="1"/>
</dbReference>
<dbReference type="EMBL" id="LRFC01000023">
    <property type="protein sequence ID" value="KZE65952.1"/>
    <property type="molecule type" value="Genomic_DNA"/>
</dbReference>
<accession>A0A161RVX6</accession>
<dbReference type="GO" id="GO:0006400">
    <property type="term" value="P:tRNA modification"/>
    <property type="evidence" value="ECO:0007669"/>
    <property type="project" value="TreeGrafter"/>
</dbReference>
<evidence type="ECO:0000256" key="12">
    <source>
        <dbReference type="RuleBase" id="RU003784"/>
    </source>
</evidence>
<comment type="function">
    <text evidence="2 10 12">Catalyzes the transfer of a dimethylallyl group onto the adenine at position 37 in tRNAs that read codons beginning with uridine, leading to the formation of N6-(dimethylallyl)adenosine (i(6)A).</text>
</comment>
<dbReference type="EC" id="2.5.1.75" evidence="10"/>
<comment type="caution">
    <text evidence="10">Lacks conserved residue(s) required for the propagation of feature annotation.</text>
</comment>
<dbReference type="RefSeq" id="WP_066241021.1">
    <property type="nucleotide sequence ID" value="NZ_LRFC01000023.1"/>
</dbReference>
<dbReference type="InterPro" id="IPR027417">
    <property type="entry name" value="P-loop_NTPase"/>
</dbReference>
<evidence type="ECO:0000256" key="6">
    <source>
        <dbReference type="ARBA" id="ARBA00022741"/>
    </source>
</evidence>
<feature type="binding site" evidence="10">
    <location>
        <begin position="10"/>
        <end position="17"/>
    </location>
    <ligand>
        <name>ATP</name>
        <dbReference type="ChEBI" id="CHEBI:30616"/>
    </ligand>
</feature>
<dbReference type="InterPro" id="IPR039657">
    <property type="entry name" value="Dimethylallyltransferase"/>
</dbReference>
<evidence type="ECO:0000256" key="10">
    <source>
        <dbReference type="HAMAP-Rule" id="MF_00185"/>
    </source>
</evidence>
<dbReference type="PANTHER" id="PTHR11088">
    <property type="entry name" value="TRNA DIMETHYLALLYLTRANSFERASE"/>
    <property type="match status" value="1"/>
</dbReference>
<feature type="region of interest" description="Interaction with substrate tRNA" evidence="10">
    <location>
        <begin position="160"/>
        <end position="164"/>
    </location>
</feature>
<keyword evidence="15" id="KW-1185">Reference proteome</keyword>
<name>A0A161RVX6_9BACL</name>
<dbReference type="GO" id="GO:0052381">
    <property type="term" value="F:tRNA dimethylallyltransferase activity"/>
    <property type="evidence" value="ECO:0007669"/>
    <property type="project" value="UniProtKB-UniRule"/>
</dbReference>
<evidence type="ECO:0000256" key="1">
    <source>
        <dbReference type="ARBA" id="ARBA00001946"/>
    </source>
</evidence>
<gene>
    <name evidence="10" type="primary">miaA</name>
    <name evidence="14" type="ORF">AWM68_06120</name>
</gene>
<organism evidence="14 15">
    <name type="scientific">Fictibacillus phosphorivorans</name>
    <dbReference type="NCBI Taxonomy" id="1221500"/>
    <lineage>
        <taxon>Bacteria</taxon>
        <taxon>Bacillati</taxon>
        <taxon>Bacillota</taxon>
        <taxon>Bacilli</taxon>
        <taxon>Bacillales</taxon>
        <taxon>Fictibacillaceae</taxon>
        <taxon>Fictibacillus</taxon>
    </lineage>
</organism>
<evidence type="ECO:0000256" key="3">
    <source>
        <dbReference type="ARBA" id="ARBA00005842"/>
    </source>
</evidence>
<dbReference type="SUPFAM" id="SSF52540">
    <property type="entry name" value="P-loop containing nucleoside triphosphate hydrolases"/>
    <property type="match status" value="1"/>
</dbReference>
<evidence type="ECO:0000256" key="2">
    <source>
        <dbReference type="ARBA" id="ARBA00003213"/>
    </source>
</evidence>
<dbReference type="GO" id="GO:0005524">
    <property type="term" value="F:ATP binding"/>
    <property type="evidence" value="ECO:0007669"/>
    <property type="project" value="UniProtKB-UniRule"/>
</dbReference>
<dbReference type="OrthoDB" id="9776390at2"/>
<dbReference type="PANTHER" id="PTHR11088:SF60">
    <property type="entry name" value="TRNA DIMETHYLALLYLTRANSFERASE"/>
    <property type="match status" value="1"/>
</dbReference>
<dbReference type="Gene3D" id="3.40.50.300">
    <property type="entry name" value="P-loop containing nucleotide triphosphate hydrolases"/>
    <property type="match status" value="1"/>
</dbReference>
<feature type="site" description="Interaction with substrate tRNA" evidence="10">
    <location>
        <position position="101"/>
    </location>
</feature>
<proteinExistence type="inferred from homology"/>
<evidence type="ECO:0000313" key="14">
    <source>
        <dbReference type="EMBL" id="KZE65952.1"/>
    </source>
</evidence>
<evidence type="ECO:0000256" key="9">
    <source>
        <dbReference type="ARBA" id="ARBA00049563"/>
    </source>
</evidence>
<reference evidence="15" key="1">
    <citation type="submission" date="2016-01" db="EMBL/GenBank/DDBJ databases">
        <title>Draft genome of Chromobacterium sp. F49.</title>
        <authorList>
            <person name="Hong K.W."/>
        </authorList>
    </citation>
    <scope>NUCLEOTIDE SEQUENCE [LARGE SCALE GENOMIC DNA]</scope>
    <source>
        <strain evidence="15">P7IIIA</strain>
    </source>
</reference>
<evidence type="ECO:0000256" key="7">
    <source>
        <dbReference type="ARBA" id="ARBA00022840"/>
    </source>
</evidence>
<dbReference type="AlphaFoldDB" id="A0A161RVX6"/>
<feature type="region of interest" description="Interaction with substrate tRNA" evidence="10">
    <location>
        <begin position="35"/>
        <end position="38"/>
    </location>
</feature>
<evidence type="ECO:0000256" key="5">
    <source>
        <dbReference type="ARBA" id="ARBA00022694"/>
    </source>
</evidence>
<evidence type="ECO:0000256" key="8">
    <source>
        <dbReference type="ARBA" id="ARBA00022842"/>
    </source>
</evidence>
<comment type="subunit">
    <text evidence="10">Monomer.</text>
</comment>
<comment type="catalytic activity">
    <reaction evidence="9 10 11">
        <text>adenosine(37) in tRNA + dimethylallyl diphosphate = N(6)-dimethylallyladenosine(37) in tRNA + diphosphate</text>
        <dbReference type="Rhea" id="RHEA:26482"/>
        <dbReference type="Rhea" id="RHEA-COMP:10162"/>
        <dbReference type="Rhea" id="RHEA-COMP:10375"/>
        <dbReference type="ChEBI" id="CHEBI:33019"/>
        <dbReference type="ChEBI" id="CHEBI:57623"/>
        <dbReference type="ChEBI" id="CHEBI:74411"/>
        <dbReference type="ChEBI" id="CHEBI:74415"/>
        <dbReference type="EC" id="2.5.1.75"/>
    </reaction>
</comment>
<protein>
    <recommendedName>
        <fullName evidence="10">tRNA dimethylallyltransferase</fullName>
        <ecNumber evidence="10">2.5.1.75</ecNumber>
    </recommendedName>
    <alternativeName>
        <fullName evidence="10">Dimethylallyl diphosphate:tRNA dimethylallyltransferase</fullName>
        <shortName evidence="10">DMAPP:tRNA dimethylallyltransferase</shortName>
        <shortName evidence="10">DMATase</shortName>
    </alternativeName>
    <alternativeName>
        <fullName evidence="10">Isopentenyl-diphosphate:tRNA isopentenyltransferase</fullName>
        <shortName evidence="10">IPP transferase</shortName>
        <shortName evidence="10">IPPT</shortName>
        <shortName evidence="10">IPTase</shortName>
    </alternativeName>
</protein>
<dbReference type="NCBIfam" id="TIGR00174">
    <property type="entry name" value="miaA"/>
    <property type="match status" value="1"/>
</dbReference>
<keyword evidence="6 10" id="KW-0547">Nucleotide-binding</keyword>
<dbReference type="HAMAP" id="MF_00185">
    <property type="entry name" value="IPP_trans"/>
    <property type="match status" value="1"/>
</dbReference>
<keyword evidence="4 10" id="KW-0808">Transferase</keyword>
<dbReference type="Pfam" id="PF01715">
    <property type="entry name" value="IPPT"/>
    <property type="match status" value="1"/>
</dbReference>
<evidence type="ECO:0000256" key="13">
    <source>
        <dbReference type="RuleBase" id="RU003785"/>
    </source>
</evidence>
<evidence type="ECO:0000313" key="15">
    <source>
        <dbReference type="Proteomes" id="UP000076567"/>
    </source>
</evidence>
<feature type="binding site" evidence="10">
    <location>
        <begin position="12"/>
        <end position="17"/>
    </location>
    <ligand>
        <name>substrate</name>
    </ligand>
</feature>
<sequence length="316" mass="36229">MKEKLVVIVGPTAVGKTKTSIELAKAINGEIISGDSMQVYKGLDIGTAKITEEEKEGIPHYLIDIKDPTESFSVAEFQQLARERISEINKRGKIPIIVGGTGLYVRAVTHHYEFSEATKNIGLRNQLQKKADTEGREALYAELLKVDSKRAKEIHPNNVQRVIRALEIYYETGNAPSLQQGNRKNEDESLYQLALVGLTMDRERLYERINDRVDLMVQQGVIEEAKMLFRQDITNSLAAKAIGYKEFFPYLSGESTLEESITLLKRDSRRYAKRQFTWFKNQMDIEWFSMDEASFHKKFTEIRHFVEGKLEISENV</sequence>
<keyword evidence="8 10" id="KW-0460">Magnesium</keyword>
<keyword evidence="7 10" id="KW-0067">ATP-binding</keyword>
<evidence type="ECO:0000256" key="4">
    <source>
        <dbReference type="ARBA" id="ARBA00022679"/>
    </source>
</evidence>
<evidence type="ECO:0000256" key="11">
    <source>
        <dbReference type="RuleBase" id="RU003783"/>
    </source>
</evidence>
<dbReference type="InterPro" id="IPR018022">
    <property type="entry name" value="IPT"/>
</dbReference>
<keyword evidence="5 10" id="KW-0819">tRNA processing</keyword>
<feature type="site" description="Interaction with substrate tRNA" evidence="10">
    <location>
        <position position="124"/>
    </location>
</feature>
<comment type="caution">
    <text evidence="14">The sequence shown here is derived from an EMBL/GenBank/DDBJ whole genome shotgun (WGS) entry which is preliminary data.</text>
</comment>